<name>A0A812NJN9_SYMPI</name>
<dbReference type="Pfam" id="PF07715">
    <property type="entry name" value="Plug"/>
    <property type="match status" value="1"/>
</dbReference>
<evidence type="ECO:0000256" key="12">
    <source>
        <dbReference type="ARBA" id="ARBA00023136"/>
    </source>
</evidence>
<dbReference type="SUPFAM" id="SSF53649">
    <property type="entry name" value="Alkaline phosphatase-like"/>
    <property type="match status" value="2"/>
</dbReference>
<proteinExistence type="inferred from homology"/>
<dbReference type="PANTHER" id="PTHR42693">
    <property type="entry name" value="ARYLSULFATASE FAMILY MEMBER"/>
    <property type="match status" value="1"/>
</dbReference>
<evidence type="ECO:0000256" key="6">
    <source>
        <dbReference type="ARBA" id="ARBA00022692"/>
    </source>
</evidence>
<feature type="domain" description="Sulfatase N-terminal" evidence="16">
    <location>
        <begin position="762"/>
        <end position="1129"/>
    </location>
</feature>
<dbReference type="Gene3D" id="2.40.170.20">
    <property type="entry name" value="TonB-dependent receptor, beta-barrel domain"/>
    <property type="match status" value="1"/>
</dbReference>
<keyword evidence="8" id="KW-0732">Signal</keyword>
<dbReference type="SUPFAM" id="SSF53590">
    <property type="entry name" value="Nucleoside hydrolase"/>
    <property type="match status" value="1"/>
</dbReference>
<evidence type="ECO:0000256" key="10">
    <source>
        <dbReference type="ARBA" id="ARBA00022837"/>
    </source>
</evidence>
<evidence type="ECO:0000256" key="1">
    <source>
        <dbReference type="ARBA" id="ARBA00001913"/>
    </source>
</evidence>
<dbReference type="InterPro" id="IPR036452">
    <property type="entry name" value="Ribo_hydro-like"/>
</dbReference>
<evidence type="ECO:0000256" key="3">
    <source>
        <dbReference type="ARBA" id="ARBA00008779"/>
    </source>
</evidence>
<protein>
    <submittedName>
        <fullName evidence="19">Galns protein</fullName>
    </submittedName>
</protein>
<dbReference type="InterPro" id="IPR000917">
    <property type="entry name" value="Sulfatase_N"/>
</dbReference>
<comment type="cofactor">
    <cofactor evidence="1">
        <name>Ca(2+)</name>
        <dbReference type="ChEBI" id="CHEBI:29108"/>
    </cofactor>
</comment>
<dbReference type="Gene3D" id="3.40.720.10">
    <property type="entry name" value="Alkaline Phosphatase, subunit A"/>
    <property type="match status" value="2"/>
</dbReference>
<dbReference type="PANTHER" id="PTHR42693:SF53">
    <property type="entry name" value="ENDO-4-O-SULFATASE"/>
    <property type="match status" value="1"/>
</dbReference>
<keyword evidence="20" id="KW-1185">Reference proteome</keyword>
<keyword evidence="6" id="KW-0812">Transmembrane</keyword>
<comment type="similarity">
    <text evidence="3">Belongs to the sulfatase family.</text>
</comment>
<dbReference type="GO" id="GO:0046872">
    <property type="term" value="F:metal ion binding"/>
    <property type="evidence" value="ECO:0007669"/>
    <property type="project" value="UniProtKB-KW"/>
</dbReference>
<evidence type="ECO:0000259" key="16">
    <source>
        <dbReference type="Pfam" id="PF00884"/>
    </source>
</evidence>
<dbReference type="InterPro" id="IPR039426">
    <property type="entry name" value="TonB-dep_rcpt-like"/>
</dbReference>
<dbReference type="OrthoDB" id="436918at2759"/>
<dbReference type="EMBL" id="CAJNIZ010011113">
    <property type="protein sequence ID" value="CAE7314213.1"/>
    <property type="molecule type" value="Genomic_DNA"/>
</dbReference>
<dbReference type="InterPro" id="IPR036942">
    <property type="entry name" value="Beta-barrel_TonB_sf"/>
</dbReference>
<dbReference type="FunFam" id="3.40.720.10:FF:000023">
    <property type="entry name" value="Arylsulfatase A"/>
    <property type="match status" value="1"/>
</dbReference>
<dbReference type="GO" id="GO:0016799">
    <property type="term" value="F:hydrolase activity, hydrolyzing N-glycosyl compounds"/>
    <property type="evidence" value="ECO:0007669"/>
    <property type="project" value="InterPro"/>
</dbReference>
<keyword evidence="9" id="KW-0378">Hydrolase</keyword>
<evidence type="ECO:0000256" key="8">
    <source>
        <dbReference type="ARBA" id="ARBA00022729"/>
    </source>
</evidence>
<evidence type="ECO:0000256" key="2">
    <source>
        <dbReference type="ARBA" id="ARBA00004571"/>
    </source>
</evidence>
<dbReference type="GO" id="GO:0004065">
    <property type="term" value="F:arylsulfatase activity"/>
    <property type="evidence" value="ECO:0007669"/>
    <property type="project" value="TreeGrafter"/>
</dbReference>
<dbReference type="Pfam" id="PF01156">
    <property type="entry name" value="IU_nuc_hydro"/>
    <property type="match status" value="1"/>
</dbReference>
<keyword evidence="14" id="KW-0998">Cell outer membrane</keyword>
<feature type="domain" description="TonB-dependent receptor plug" evidence="18">
    <location>
        <begin position="27"/>
        <end position="137"/>
    </location>
</feature>
<evidence type="ECO:0000256" key="14">
    <source>
        <dbReference type="ARBA" id="ARBA00023237"/>
    </source>
</evidence>
<evidence type="ECO:0000256" key="9">
    <source>
        <dbReference type="ARBA" id="ARBA00022801"/>
    </source>
</evidence>
<keyword evidence="7" id="KW-0479">Metal-binding</keyword>
<dbReference type="Pfam" id="PF00884">
    <property type="entry name" value="Sulfatase"/>
    <property type="match status" value="2"/>
</dbReference>
<evidence type="ECO:0000259" key="15">
    <source>
        <dbReference type="Pfam" id="PF00593"/>
    </source>
</evidence>
<dbReference type="PROSITE" id="PS00523">
    <property type="entry name" value="SULFATASE_1"/>
    <property type="match status" value="1"/>
</dbReference>
<dbReference type="PROSITE" id="PS00149">
    <property type="entry name" value="SULFATASE_2"/>
    <property type="match status" value="1"/>
</dbReference>
<dbReference type="InterPro" id="IPR024607">
    <property type="entry name" value="Sulfatase_CS"/>
</dbReference>
<dbReference type="InterPro" id="IPR050738">
    <property type="entry name" value="Sulfatase"/>
</dbReference>
<feature type="domain" description="Inosine/uridine-preferring nucleoside hydrolase" evidence="17">
    <location>
        <begin position="1281"/>
        <end position="1550"/>
    </location>
</feature>
<sequence length="2040" mass="224063">MQTQAASGQQKVLEEIVVTAQRRDESIQEVPISITSMSGDRLNARFAGGEDILALSSAAPGLYIETSNGRLAPRFYLRGLGNADFTAAASQPVSLVFDDVPMEKSALKGFPLFDMADIEIIRGPQGTLFGRNTTAGIVKVNTRRPTAETEGYITTSAGNYGTFNVEGAVGGTLIEDVLTSRVSFLRQKRSDWVDNGFTGESDALGGFNISAARIQFEWTPRDDLTVWFMHQRQDSESTTSLFRANVLSQGSNSLNRNFDRDKVFFDGGDGNEGRIDSSGTTLKVDWDVNEDYTLTSITSFQDIRDRFGRGDIDGGFGCLFTCSGPAGPASDPFSPFASPFVVNVDTGGDIDLEQYTQEVRLASNFEGPMNYQVGVFYFKDDFFGTAANQSAGATEFQTGSTANIENTSIAFFGQGSYDFTDKLTITAGVRYTDDEKEAINIRFAGGVPDEVLPKIDLDDDNISWDLAFSYAVTEAGQVYGRVASGFRAPTIQDRLEDDPEVTTADSETILSYELGYKAQYEKLRFNIAAFAYEIDDIQLTAVGGASNSTTLLNGDEGTGYGVEFEFDYIVNDNLVLSAGYGYNKTEINDDTLAVAPCGSGLCTVTDRLNGAGLALIDGNPFQHAPEWTANFEIDYTATLPSGKGEVYIFSDWKFRGETNDFLYESVEYTTDTQFEGGLKFGYRNFEHDYSVGLFARNITDEENILGGIDFANLLAYTNEPRVWGPFRKGLGALCVTACAFLAACTQSPDQTPASTSKPTERPNIIFLLTDDQRADTLSIAGNTDIKTPNIDELARGGVRYSNAFTVQPICAPSRFAFLSGQYERTSGLGFNSPYEVSETQWAQTYPALLQQAGYHTGFIGKFGVQYYSFEGGTNAQFDYWRAHDGWLPFFPKDIEGNPATQIYQDAKSDITTEIMGEYITEFLATRPADKPFNLSVSFSAPHNSVVSSMYPEGAHDDCDNYACRVMGYPANANPRLSGHPIYDTLYRDPGIAISPDTGADPYQFIPQGVIDHEARQKWYAYNYEPSLQPEHLIRYYQTITGIDQVVGELLTQLEDLGIADNTIIVFSSDHGLLNGEYGTGGKGLLYDLVAKIPLIVYDPRNVQAGAARENTNLVLSIDVPATLLAYADVSVPANMQGKDLNGNAAPREEVFLESLTVAEGNPFIEALRSNEWKYVRYLQPQGCPYTEAHLDLAGQTPIFEQLFHLASDPEERNNLVDDAAHLAVLTDFRSRTDQRSAQLTQTSRQYKQDTNVPLRPSEAAAAFTAALSSSALASSSGGQPVILDTDIGDDIDDTWALLMLLRMPNLDLKLAVGDFGNAIYRARLLAKLLEVTGRSDVPVGIGMDQADEPGQQSGWIGDYQLSDYPGLVHTDGVQAIIDAIKSSPEPVTLICLGPVPNIAEALRRDPSIASNAKIVGMYGSIYTGYLGSPEPAAEYNVRIDPQSLQSVFAAPWECTITPLDTCGLVVLDGDNYRRLYLSDDPWLQTLMENYRVWLPGAPFVDPNQDTTRISTTLFDTVAVYLAASEDLVDMQTLPLRVTDEGYTVIDPAKGRITRTETIAFKVRLRHRRSTVNFQRYSIATISVLVALLTGIASKTLAGEPSQPPNIIIFLTDDQGYADAGVYGSHDLDTPNIDQLAQEGIKFTSFYAQPLCGPSRAALLTGRYPVRIQEPGNTKSPNTTLAASEVTIAEILQQAGYRTALIGKWHLAGDGAPWDYTPPPLPPGRPGGKGPFDKSLMPNAQGFDYFFGTPMHNGYTQQVDPARFIVDLMRNQSIIETQTDVNQLTSRYTQEALQFIRSNAANPFFLLLSHNMPHVSLGVSSTFAGRSRRGLYGDVIMELDWSLGEILQELQTLNINKHTLVIFLSDNGPPLGQLTDRNGASAEPLRGGKYSNWEGGVRVPAIMRWTNTIPAQQEDHHIASVMDLLPTISTASGAPLPEDVEIDGYDLTPRLYGNPTTHSRTHFYYSLTTLQAVRKGRWKLVLPRQKKAPELSWLGRYTEDVADYQLYDLVSDISEQNDVARLHPQVVTDLLLEVDWATQNH</sequence>
<dbReference type="Gene3D" id="3.30.1120.10">
    <property type="match status" value="1"/>
</dbReference>
<dbReference type="InterPro" id="IPR000531">
    <property type="entry name" value="Beta-barrel_TonB"/>
</dbReference>
<dbReference type="Gene3D" id="3.90.245.10">
    <property type="entry name" value="Ribonucleoside hydrolase-like"/>
    <property type="match status" value="1"/>
</dbReference>
<evidence type="ECO:0000256" key="5">
    <source>
        <dbReference type="ARBA" id="ARBA00022448"/>
    </source>
</evidence>
<comment type="subcellular location">
    <subcellularLocation>
        <location evidence="2">Cell outer membrane</location>
        <topology evidence="2">Multi-pass membrane protein</topology>
    </subcellularLocation>
</comment>
<keyword evidence="10" id="KW-0106">Calcium</keyword>
<dbReference type="InterPro" id="IPR001910">
    <property type="entry name" value="Inosine/uridine_hydrolase_dom"/>
</dbReference>
<evidence type="ECO:0000313" key="19">
    <source>
        <dbReference type="EMBL" id="CAE7314213.1"/>
    </source>
</evidence>
<dbReference type="CDD" id="cd16026">
    <property type="entry name" value="GALNS_like"/>
    <property type="match status" value="1"/>
</dbReference>
<comment type="similarity">
    <text evidence="4">Belongs to the IUNH family.</text>
</comment>
<feature type="domain" description="TonB-dependent receptor-like beta-barrel" evidence="15">
    <location>
        <begin position="251"/>
        <end position="659"/>
    </location>
</feature>
<dbReference type="SUPFAM" id="SSF56935">
    <property type="entry name" value="Porins"/>
    <property type="match status" value="1"/>
</dbReference>
<evidence type="ECO:0000256" key="13">
    <source>
        <dbReference type="ARBA" id="ARBA00023180"/>
    </source>
</evidence>
<dbReference type="PROSITE" id="PS52016">
    <property type="entry name" value="TONB_DEPENDENT_REC_3"/>
    <property type="match status" value="1"/>
</dbReference>
<keyword evidence="5" id="KW-0813">Transport</keyword>
<gene>
    <name evidence="19" type="primary">Galns</name>
    <name evidence="19" type="ORF">SPIL2461_LOCUS7192</name>
</gene>
<evidence type="ECO:0000259" key="18">
    <source>
        <dbReference type="Pfam" id="PF07715"/>
    </source>
</evidence>
<organism evidence="19 20">
    <name type="scientific">Symbiodinium pilosum</name>
    <name type="common">Dinoflagellate</name>
    <dbReference type="NCBI Taxonomy" id="2952"/>
    <lineage>
        <taxon>Eukaryota</taxon>
        <taxon>Sar</taxon>
        <taxon>Alveolata</taxon>
        <taxon>Dinophyceae</taxon>
        <taxon>Suessiales</taxon>
        <taxon>Symbiodiniaceae</taxon>
        <taxon>Symbiodinium</taxon>
    </lineage>
</organism>
<accession>A0A812NJN9</accession>
<evidence type="ECO:0000259" key="17">
    <source>
        <dbReference type="Pfam" id="PF01156"/>
    </source>
</evidence>
<dbReference type="InterPro" id="IPR012910">
    <property type="entry name" value="Plug_dom"/>
</dbReference>
<reference evidence="19" key="1">
    <citation type="submission" date="2021-02" db="EMBL/GenBank/DDBJ databases">
        <authorList>
            <person name="Dougan E. K."/>
            <person name="Rhodes N."/>
            <person name="Thang M."/>
            <person name="Chan C."/>
        </authorList>
    </citation>
    <scope>NUCLEOTIDE SEQUENCE</scope>
</reference>
<comment type="caution">
    <text evidence="19">The sequence shown here is derived from an EMBL/GenBank/DDBJ whole genome shotgun (WGS) entry which is preliminary data.</text>
</comment>
<dbReference type="Pfam" id="PF00593">
    <property type="entry name" value="TonB_dep_Rec_b-barrel"/>
    <property type="match status" value="1"/>
</dbReference>
<keyword evidence="13" id="KW-0325">Glycoprotein</keyword>
<keyword evidence="12" id="KW-0472">Membrane</keyword>
<dbReference type="Proteomes" id="UP000649617">
    <property type="component" value="Unassembled WGS sequence"/>
</dbReference>
<evidence type="ECO:0000256" key="7">
    <source>
        <dbReference type="ARBA" id="ARBA00022723"/>
    </source>
</evidence>
<dbReference type="InterPro" id="IPR017850">
    <property type="entry name" value="Alkaline_phosphatase_core_sf"/>
</dbReference>
<keyword evidence="11" id="KW-0798">TonB box</keyword>
<feature type="domain" description="Sulfatase N-terminal" evidence="16">
    <location>
        <begin position="1604"/>
        <end position="1932"/>
    </location>
</feature>
<evidence type="ECO:0000313" key="20">
    <source>
        <dbReference type="Proteomes" id="UP000649617"/>
    </source>
</evidence>
<evidence type="ECO:0000256" key="11">
    <source>
        <dbReference type="ARBA" id="ARBA00023077"/>
    </source>
</evidence>
<evidence type="ECO:0000256" key="4">
    <source>
        <dbReference type="ARBA" id="ARBA00009176"/>
    </source>
</evidence>